<dbReference type="GO" id="GO:0032259">
    <property type="term" value="P:methylation"/>
    <property type="evidence" value="ECO:0007669"/>
    <property type="project" value="UniProtKB-KW"/>
</dbReference>
<dbReference type="InterPro" id="IPR029028">
    <property type="entry name" value="Alpha/beta_knot_MTases"/>
</dbReference>
<dbReference type="eggNOG" id="KOG0838">
    <property type="taxonomic scope" value="Eukaryota"/>
</dbReference>
<keyword evidence="1" id="KW-0489">Methyltransferase</keyword>
<dbReference type="STRING" id="2903.R1C2H9"/>
<dbReference type="GO" id="GO:0006396">
    <property type="term" value="P:RNA processing"/>
    <property type="evidence" value="ECO:0007669"/>
    <property type="project" value="InterPro"/>
</dbReference>
<dbReference type="GO" id="GO:0003723">
    <property type="term" value="F:RNA binding"/>
    <property type="evidence" value="ECO:0007669"/>
    <property type="project" value="InterPro"/>
</dbReference>
<dbReference type="PANTHER" id="PTHR43191:SF7">
    <property type="entry name" value="OBP33PEP LIKE PROTEIN"/>
    <property type="match status" value="1"/>
</dbReference>
<dbReference type="InterPro" id="IPR029026">
    <property type="entry name" value="tRNA_m1G_MTases_N"/>
</dbReference>
<sequence>FLILHNVAKRKNFGDILRSAAALGVSEVAVVGAAKLSSHGAQGCAGHLRFSHFHKLDDAVAYLRGVHGAVITGIEISPESRNVASQPFRGSHAFMPGNEGHGLTPAQLAVCDELVYIPQHSAATASLNVNAACAIVLHHFAMWAALPEAARDGAYKYVTEPAASS</sequence>
<dbReference type="RefSeq" id="XP_005772701.1">
    <property type="nucleotide sequence ID" value="XM_005772644.1"/>
</dbReference>
<dbReference type="PaxDb" id="2903-EOD16327"/>
<dbReference type="PANTHER" id="PTHR43191">
    <property type="entry name" value="RRNA METHYLTRANSFERASE 3"/>
    <property type="match status" value="1"/>
</dbReference>
<keyword evidence="2" id="KW-0808">Transferase</keyword>
<dbReference type="OMA" id="NCHMENS"/>
<dbReference type="AlphaFoldDB" id="A0A0D3IYJ2"/>
<dbReference type="KEGG" id="ehx:EMIHUDRAFT_45995"/>
<keyword evidence="5" id="KW-1185">Reference proteome</keyword>
<dbReference type="InterPro" id="IPR001537">
    <property type="entry name" value="SpoU_MeTrfase"/>
</dbReference>
<dbReference type="HOGENOM" id="CLU_094787_1_0_1"/>
<dbReference type="GeneID" id="17265816"/>
<dbReference type="KEGG" id="ehx:EMIHUDRAFT_46022"/>
<evidence type="ECO:0000313" key="4">
    <source>
        <dbReference type="EnsemblProtists" id="EOD16327"/>
    </source>
</evidence>
<feature type="domain" description="tRNA/rRNA methyltransferase SpoU type" evidence="3">
    <location>
        <begin position="2"/>
        <end position="138"/>
    </location>
</feature>
<dbReference type="Pfam" id="PF00588">
    <property type="entry name" value="SpoU_methylase"/>
    <property type="match status" value="1"/>
</dbReference>
<reference evidence="5" key="1">
    <citation type="journal article" date="2013" name="Nature">
        <title>Pan genome of the phytoplankton Emiliania underpins its global distribution.</title>
        <authorList>
            <person name="Read B.A."/>
            <person name="Kegel J."/>
            <person name="Klute M.J."/>
            <person name="Kuo A."/>
            <person name="Lefebvre S.C."/>
            <person name="Maumus F."/>
            <person name="Mayer C."/>
            <person name="Miller J."/>
            <person name="Monier A."/>
            <person name="Salamov A."/>
            <person name="Young J."/>
            <person name="Aguilar M."/>
            <person name="Claverie J.M."/>
            <person name="Frickenhaus S."/>
            <person name="Gonzalez K."/>
            <person name="Herman E.K."/>
            <person name="Lin Y.C."/>
            <person name="Napier J."/>
            <person name="Ogata H."/>
            <person name="Sarno A.F."/>
            <person name="Shmutz J."/>
            <person name="Schroeder D."/>
            <person name="de Vargas C."/>
            <person name="Verret F."/>
            <person name="von Dassow P."/>
            <person name="Valentin K."/>
            <person name="Van de Peer Y."/>
            <person name="Wheeler G."/>
            <person name="Dacks J.B."/>
            <person name="Delwiche C.F."/>
            <person name="Dyhrman S.T."/>
            <person name="Glockner G."/>
            <person name="John U."/>
            <person name="Richards T."/>
            <person name="Worden A.Z."/>
            <person name="Zhang X."/>
            <person name="Grigoriev I.V."/>
            <person name="Allen A.E."/>
            <person name="Bidle K."/>
            <person name="Borodovsky M."/>
            <person name="Bowler C."/>
            <person name="Brownlee C."/>
            <person name="Cock J.M."/>
            <person name="Elias M."/>
            <person name="Gladyshev V.N."/>
            <person name="Groth M."/>
            <person name="Guda C."/>
            <person name="Hadaegh A."/>
            <person name="Iglesias-Rodriguez M.D."/>
            <person name="Jenkins J."/>
            <person name="Jones B.M."/>
            <person name="Lawson T."/>
            <person name="Leese F."/>
            <person name="Lindquist E."/>
            <person name="Lobanov A."/>
            <person name="Lomsadze A."/>
            <person name="Malik S.B."/>
            <person name="Marsh M.E."/>
            <person name="Mackinder L."/>
            <person name="Mock T."/>
            <person name="Mueller-Roeber B."/>
            <person name="Pagarete A."/>
            <person name="Parker M."/>
            <person name="Probert I."/>
            <person name="Quesneville H."/>
            <person name="Raines C."/>
            <person name="Rensing S.A."/>
            <person name="Riano-Pachon D.M."/>
            <person name="Richier S."/>
            <person name="Rokitta S."/>
            <person name="Shiraiwa Y."/>
            <person name="Soanes D.M."/>
            <person name="van der Giezen M."/>
            <person name="Wahlund T.M."/>
            <person name="Williams B."/>
            <person name="Wilson W."/>
            <person name="Wolfe G."/>
            <person name="Wurch L.L."/>
        </authorList>
    </citation>
    <scope>NUCLEOTIDE SEQUENCE</scope>
</reference>
<name>A0A0D3IYJ2_EMIH1</name>
<evidence type="ECO:0000259" key="3">
    <source>
        <dbReference type="Pfam" id="PF00588"/>
    </source>
</evidence>
<evidence type="ECO:0000256" key="2">
    <source>
        <dbReference type="ARBA" id="ARBA00022679"/>
    </source>
</evidence>
<dbReference type="GO" id="GO:0008173">
    <property type="term" value="F:RNA methyltransferase activity"/>
    <property type="evidence" value="ECO:0007669"/>
    <property type="project" value="InterPro"/>
</dbReference>
<dbReference type="Proteomes" id="UP000013827">
    <property type="component" value="Unassembled WGS sequence"/>
</dbReference>
<dbReference type="EnsemblProtists" id="EOD16327">
    <property type="protein sequence ID" value="EOD16327"/>
    <property type="gene ID" value="EMIHUDRAFT_45995"/>
</dbReference>
<evidence type="ECO:0000313" key="5">
    <source>
        <dbReference type="Proteomes" id="UP000013827"/>
    </source>
</evidence>
<organism evidence="4 5">
    <name type="scientific">Emiliania huxleyi (strain CCMP1516)</name>
    <dbReference type="NCBI Taxonomy" id="280463"/>
    <lineage>
        <taxon>Eukaryota</taxon>
        <taxon>Haptista</taxon>
        <taxon>Haptophyta</taxon>
        <taxon>Prymnesiophyceae</taxon>
        <taxon>Isochrysidales</taxon>
        <taxon>Noelaerhabdaceae</taxon>
        <taxon>Emiliania</taxon>
    </lineage>
</organism>
<proteinExistence type="predicted"/>
<evidence type="ECO:0000256" key="1">
    <source>
        <dbReference type="ARBA" id="ARBA00022603"/>
    </source>
</evidence>
<dbReference type="EnsemblProtists" id="EOD20272">
    <property type="protein sequence ID" value="EOD20272"/>
    <property type="gene ID" value="EMIHUDRAFT_46022"/>
</dbReference>
<dbReference type="InterPro" id="IPR051259">
    <property type="entry name" value="rRNA_Methyltransferase"/>
</dbReference>
<accession>A0A0D3IYJ2</accession>
<reference evidence="4" key="2">
    <citation type="submission" date="2024-10" db="UniProtKB">
        <authorList>
            <consortium name="EnsemblProtists"/>
        </authorList>
    </citation>
    <scope>IDENTIFICATION</scope>
</reference>
<dbReference type="Gene3D" id="3.40.1280.10">
    <property type="match status" value="1"/>
</dbReference>
<dbReference type="GeneID" id="17262487"/>
<protein>
    <recommendedName>
        <fullName evidence="3">tRNA/rRNA methyltransferase SpoU type domain-containing protein</fullName>
    </recommendedName>
</protein>
<dbReference type="SUPFAM" id="SSF75217">
    <property type="entry name" value="alpha/beta knot"/>
    <property type="match status" value="1"/>
</dbReference>
<dbReference type="RefSeq" id="XP_005768756.1">
    <property type="nucleotide sequence ID" value="XM_005768699.1"/>
</dbReference>